<evidence type="ECO:0000313" key="1">
    <source>
        <dbReference type="EMBL" id="KAJ9664320.1"/>
    </source>
</evidence>
<reference evidence="1" key="1">
    <citation type="submission" date="2022-10" db="EMBL/GenBank/DDBJ databases">
        <title>Culturing micro-colonial fungi from biological soil crusts in the Mojave desert and describing Neophaeococcomyces mojavensis, and introducing the new genera and species Taxawa tesnikishii.</title>
        <authorList>
            <person name="Kurbessoian T."/>
            <person name="Stajich J.E."/>
        </authorList>
    </citation>
    <scope>NUCLEOTIDE SEQUENCE</scope>
    <source>
        <strain evidence="1">JES_112</strain>
    </source>
</reference>
<keyword evidence="2" id="KW-1185">Reference proteome</keyword>
<dbReference type="EMBL" id="JAPDRQ010000003">
    <property type="protein sequence ID" value="KAJ9664320.1"/>
    <property type="molecule type" value="Genomic_DNA"/>
</dbReference>
<sequence length="482" mass="49833">MRVTSLAVIATATSLSSAIHLAPRSDNPRVISVDIERRSVPDPLAHDRARLRKRQNVVEQTLDNELTLYYANLTLGTPGQSLRLSIDTGSSDLWVNSAQSELCSSSSDPCEGGTYSQSASSSVTVVNNDFNISYVDGSGAAGNYLSDTLGFGGVTLDNFQFGLGESSSSTMGVLGIGYPINEVQVNRAGGNPYPNLPQALVNAGHINNNAYSLWLNDLDASTGSILFGGVNSAKYEGSLVTVPVVPTEGIYFELAVALSGVSFNGKSMAGNNELPIAVLLDSGTSLLYLPDDIVTNIYNEVNVVYEQGTAYGYCEDANQNKNISFTFSGQTINVPLNELYIPVGTTSTGQPVTFQNGKAACIFGVAPSGGSTPLLGDTFLRSAYVVYDLTNNEISLAQTDFNSTGNSIQEITNGTSGVPGATPATTTITSVHNAATGGARLGGASGTNTFGSTPTAAAISNQIPVMLGAAAAGLAGVAALAL</sequence>
<organism evidence="1 2">
    <name type="scientific">Neophaeococcomyces mojaviensis</name>
    <dbReference type="NCBI Taxonomy" id="3383035"/>
    <lineage>
        <taxon>Eukaryota</taxon>
        <taxon>Fungi</taxon>
        <taxon>Dikarya</taxon>
        <taxon>Ascomycota</taxon>
        <taxon>Pezizomycotina</taxon>
        <taxon>Eurotiomycetes</taxon>
        <taxon>Chaetothyriomycetidae</taxon>
        <taxon>Chaetothyriales</taxon>
        <taxon>Chaetothyriales incertae sedis</taxon>
        <taxon>Neophaeococcomyces</taxon>
    </lineage>
</organism>
<dbReference type="Proteomes" id="UP001172386">
    <property type="component" value="Unassembled WGS sequence"/>
</dbReference>
<evidence type="ECO:0000313" key="2">
    <source>
        <dbReference type="Proteomes" id="UP001172386"/>
    </source>
</evidence>
<protein>
    <submittedName>
        <fullName evidence="1">Uncharacterized protein</fullName>
    </submittedName>
</protein>
<comment type="caution">
    <text evidence="1">The sequence shown here is derived from an EMBL/GenBank/DDBJ whole genome shotgun (WGS) entry which is preliminary data.</text>
</comment>
<name>A0ACC3AKS5_9EURO</name>
<proteinExistence type="predicted"/>
<gene>
    <name evidence="1" type="ORF">H2198_000249</name>
</gene>
<accession>A0ACC3AKS5</accession>